<dbReference type="AlphaFoldDB" id="A0A2H3K7V4"/>
<evidence type="ECO:0000313" key="2">
    <source>
        <dbReference type="Proteomes" id="UP000218811"/>
    </source>
</evidence>
<keyword evidence="2" id="KW-1185">Reference proteome</keyword>
<dbReference type="EMBL" id="KB468157">
    <property type="protein sequence ID" value="PCH44527.1"/>
    <property type="molecule type" value="Genomic_DNA"/>
</dbReference>
<accession>A0A2H3K7V4</accession>
<feature type="non-terminal residue" evidence="1">
    <location>
        <position position="79"/>
    </location>
</feature>
<protein>
    <submittedName>
        <fullName evidence="1">Uncharacterized protein</fullName>
    </submittedName>
</protein>
<reference evidence="1 2" key="1">
    <citation type="journal article" date="2012" name="Science">
        <title>The Paleozoic origin of enzymatic lignin decomposition reconstructed from 31 fungal genomes.</title>
        <authorList>
            <person name="Floudas D."/>
            <person name="Binder M."/>
            <person name="Riley R."/>
            <person name="Barry K."/>
            <person name="Blanchette R.A."/>
            <person name="Henrissat B."/>
            <person name="Martinez A.T."/>
            <person name="Otillar R."/>
            <person name="Spatafora J.W."/>
            <person name="Yadav J.S."/>
            <person name="Aerts A."/>
            <person name="Benoit I."/>
            <person name="Boyd A."/>
            <person name="Carlson A."/>
            <person name="Copeland A."/>
            <person name="Coutinho P.M."/>
            <person name="de Vries R.P."/>
            <person name="Ferreira P."/>
            <person name="Findley K."/>
            <person name="Foster B."/>
            <person name="Gaskell J."/>
            <person name="Glotzer D."/>
            <person name="Gorecki P."/>
            <person name="Heitman J."/>
            <person name="Hesse C."/>
            <person name="Hori C."/>
            <person name="Igarashi K."/>
            <person name="Jurgens J.A."/>
            <person name="Kallen N."/>
            <person name="Kersten P."/>
            <person name="Kohler A."/>
            <person name="Kuees U."/>
            <person name="Kumar T.K.A."/>
            <person name="Kuo A."/>
            <person name="LaButti K."/>
            <person name="Larrondo L.F."/>
            <person name="Lindquist E."/>
            <person name="Ling A."/>
            <person name="Lombard V."/>
            <person name="Lucas S."/>
            <person name="Lundell T."/>
            <person name="Martin R."/>
            <person name="McLaughlin D.J."/>
            <person name="Morgenstern I."/>
            <person name="Morin E."/>
            <person name="Murat C."/>
            <person name="Nagy L.G."/>
            <person name="Nolan M."/>
            <person name="Ohm R.A."/>
            <person name="Patyshakuliyeva A."/>
            <person name="Rokas A."/>
            <person name="Ruiz-Duenas F.J."/>
            <person name="Sabat G."/>
            <person name="Salamov A."/>
            <person name="Samejima M."/>
            <person name="Schmutz J."/>
            <person name="Slot J.C."/>
            <person name="St John F."/>
            <person name="Stenlid J."/>
            <person name="Sun H."/>
            <person name="Sun S."/>
            <person name="Syed K."/>
            <person name="Tsang A."/>
            <person name="Wiebenga A."/>
            <person name="Young D."/>
            <person name="Pisabarro A."/>
            <person name="Eastwood D.C."/>
            <person name="Martin F."/>
            <person name="Cullen D."/>
            <person name="Grigoriev I.V."/>
            <person name="Hibbett D.S."/>
        </authorList>
    </citation>
    <scope>NUCLEOTIDE SEQUENCE [LARGE SCALE GENOMIC DNA]</scope>
    <source>
        <strain evidence="1 2">MD-104</strain>
    </source>
</reference>
<name>A0A2H3K7V4_WOLCO</name>
<dbReference type="Proteomes" id="UP000218811">
    <property type="component" value="Unassembled WGS sequence"/>
</dbReference>
<sequence length="79" mass="8768">MRWDTHLVHGPNRGTTEAHLISRLVPPSQVSLWLFPVIRRAISLVRTGDDIQAYPVLARGRQANRTLGFKGTGGISVHD</sequence>
<organism evidence="1 2">
    <name type="scientific">Wolfiporia cocos (strain MD-104)</name>
    <name type="common">Brown rot fungus</name>
    <dbReference type="NCBI Taxonomy" id="742152"/>
    <lineage>
        <taxon>Eukaryota</taxon>
        <taxon>Fungi</taxon>
        <taxon>Dikarya</taxon>
        <taxon>Basidiomycota</taxon>
        <taxon>Agaricomycotina</taxon>
        <taxon>Agaricomycetes</taxon>
        <taxon>Polyporales</taxon>
        <taxon>Phaeolaceae</taxon>
        <taxon>Wolfiporia</taxon>
    </lineage>
</organism>
<evidence type="ECO:0000313" key="1">
    <source>
        <dbReference type="EMBL" id="PCH44527.1"/>
    </source>
</evidence>
<proteinExistence type="predicted"/>
<gene>
    <name evidence="1" type="ORF">WOLCODRAFT_26832</name>
</gene>